<sequence length="437" mass="49813">MTSVGPGPPQKELIRAQNGTYEVTKPLATGTFGSIYKAKRESDGKFFAVKCEALNMKSSLLRQMSVVLASIHYPSPFFTTIEERGTVPNRFLFIVMPLYGENLFDLMMNTNKDRKFSMATGLHLAEQTLTAIRDLHRNGFIHRDIKPSHFCIGREVDGQHHQVYLLDFGLCKRPRFAKKNDEAEEQMRKNAIHYRGVVKYASVHAHQGKNLGYKDDMESWWYMVLEFFLGALPWALLNKESEQDVLHLKRRITAPMVAAVWRTTPETTAGFFDLLTVIREPKDVAEFVEYDRIADGIQKLFEKSKSNTQEPPDWDCMTDYKGPGYQQVPMIAPPEVGLKPEMDFGKSDPGAGGGSVEQPKKEEVDKKKKKKKKGDGSSNRSERENRSEKSQKSQKSSRKSVREKKAQRSQRNGRKSKEIKSDAGKSQRSKRARKAKK</sequence>
<dbReference type="FunFam" id="1.10.510.10:FF:002080">
    <property type="entry name" value="Uncharacterized protein"/>
    <property type="match status" value="1"/>
</dbReference>
<dbReference type="RefSeq" id="NP_741394.1">
    <property type="nucleotide sequence ID" value="NM_171335.3"/>
</dbReference>
<dbReference type="PROSITE" id="PS50011">
    <property type="entry name" value="PROTEIN_KINASE_DOM"/>
    <property type="match status" value="1"/>
</dbReference>
<feature type="compositionally biased region" description="Basic and acidic residues" evidence="1">
    <location>
        <begin position="380"/>
        <end position="391"/>
    </location>
</feature>
<dbReference type="EMBL" id="BX284604">
    <property type="protein sequence ID" value="CCD70679.1"/>
    <property type="molecule type" value="Genomic_DNA"/>
</dbReference>
<evidence type="ECO:0000313" key="4">
    <source>
        <dbReference type="Proteomes" id="UP000001940"/>
    </source>
</evidence>
<dbReference type="FunCoup" id="Q8MPS7">
    <property type="interactions" value="247"/>
</dbReference>
<dbReference type="SMART" id="SM00220">
    <property type="entry name" value="S_TKc"/>
    <property type="match status" value="1"/>
</dbReference>
<dbReference type="Proteomes" id="UP000001940">
    <property type="component" value="Chromosome IV"/>
</dbReference>
<dbReference type="ExpressionAtlas" id="Q8MPS7">
    <property type="expression patterns" value="baseline and differential"/>
</dbReference>
<feature type="compositionally biased region" description="Basic residues" evidence="1">
    <location>
        <begin position="427"/>
        <end position="437"/>
    </location>
</feature>
<feature type="compositionally biased region" description="Basic and acidic residues" evidence="1">
    <location>
        <begin position="415"/>
        <end position="425"/>
    </location>
</feature>
<evidence type="ECO:0000259" key="2">
    <source>
        <dbReference type="PROSITE" id="PS50011"/>
    </source>
</evidence>
<dbReference type="PhylomeDB" id="Q8MPS7"/>
<dbReference type="OMA" id="YQQVPMI"/>
<dbReference type="InterPro" id="IPR011009">
    <property type="entry name" value="Kinase-like_dom_sf"/>
</dbReference>
<organism evidence="3 4">
    <name type="scientific">Caenorhabditis elegans</name>
    <dbReference type="NCBI Taxonomy" id="6239"/>
    <lineage>
        <taxon>Eukaryota</taxon>
        <taxon>Metazoa</taxon>
        <taxon>Ecdysozoa</taxon>
        <taxon>Nematoda</taxon>
        <taxon>Chromadorea</taxon>
        <taxon>Rhabditida</taxon>
        <taxon>Rhabditina</taxon>
        <taxon>Rhabditomorpha</taxon>
        <taxon>Rhabditoidea</taxon>
        <taxon>Rhabditidae</taxon>
        <taxon>Peloderinae</taxon>
        <taxon>Caenorhabditis</taxon>
    </lineage>
</organism>
<protein>
    <submittedName>
        <fullName evidence="3">Protein kinase domain-containing protein</fullName>
    </submittedName>
</protein>
<feature type="domain" description="Protein kinase" evidence="2">
    <location>
        <begin position="21"/>
        <end position="301"/>
    </location>
</feature>
<feature type="compositionally biased region" description="Basic residues" evidence="1">
    <location>
        <begin position="395"/>
        <end position="414"/>
    </location>
</feature>
<dbReference type="InterPro" id="IPR050235">
    <property type="entry name" value="CK1_Ser-Thr_kinase"/>
</dbReference>
<dbReference type="PaxDb" id="6239-ZK354.2b"/>
<dbReference type="KEGG" id="cel:CELE_ZK354.2"/>
<keyword evidence="3" id="KW-0418">Kinase</keyword>
<dbReference type="UCSC" id="ZK354.2a">
    <property type="organism name" value="c. elegans"/>
</dbReference>
<dbReference type="STRING" id="6239.ZK354.2b.1"/>
<keyword evidence="6" id="KW-1267">Proteomics identification</keyword>
<proteinExistence type="evidence at protein level"/>
<dbReference type="WormBase" id="ZK354.2b">
    <property type="protein sequence ID" value="CE31749"/>
    <property type="gene ID" value="WBGene00022705"/>
</dbReference>
<feature type="region of interest" description="Disordered" evidence="1">
    <location>
        <begin position="328"/>
        <end position="437"/>
    </location>
</feature>
<dbReference type="OrthoDB" id="10020333at2759"/>
<dbReference type="GO" id="GO:0005524">
    <property type="term" value="F:ATP binding"/>
    <property type="evidence" value="ECO:0007669"/>
    <property type="project" value="InterPro"/>
</dbReference>
<evidence type="ECO:0000313" key="3">
    <source>
        <dbReference type="EMBL" id="CCD70679.1"/>
    </source>
</evidence>
<accession>Q8MPS7</accession>
<dbReference type="InterPro" id="IPR000719">
    <property type="entry name" value="Prot_kinase_dom"/>
</dbReference>
<dbReference type="AlphaFoldDB" id="Q8MPS7"/>
<dbReference type="GO" id="GO:0007165">
    <property type="term" value="P:signal transduction"/>
    <property type="evidence" value="ECO:0000318"/>
    <property type="project" value="GO_Central"/>
</dbReference>
<gene>
    <name evidence="3" type="ORF">CELE_ZK354.2</name>
    <name evidence="3 5" type="ORF">ZK354.2</name>
</gene>
<dbReference type="InParanoid" id="Q8MPS7"/>
<evidence type="ECO:0000256" key="1">
    <source>
        <dbReference type="SAM" id="MobiDB-lite"/>
    </source>
</evidence>
<dbReference type="eggNOG" id="KOG1164">
    <property type="taxonomic scope" value="Eukaryota"/>
</dbReference>
<keyword evidence="3" id="KW-0808">Transferase</keyword>
<dbReference type="SUPFAM" id="SSF56112">
    <property type="entry name" value="Protein kinase-like (PK-like)"/>
    <property type="match status" value="1"/>
</dbReference>
<dbReference type="Bgee" id="WBGene00022705">
    <property type="expression patterns" value="Expressed in material anatomical entity and 3 other cell types or tissues"/>
</dbReference>
<evidence type="ECO:0000313" key="5">
    <source>
        <dbReference type="WormBase" id="ZK354.2b"/>
    </source>
</evidence>
<dbReference type="GO" id="GO:0005737">
    <property type="term" value="C:cytoplasm"/>
    <property type="evidence" value="ECO:0000318"/>
    <property type="project" value="GO_Central"/>
</dbReference>
<reference evidence="3 4" key="1">
    <citation type="journal article" date="1998" name="Science">
        <title>Genome sequence of the nematode C. elegans: a platform for investigating biology.</title>
        <authorList>
            <consortium name="The C. elegans sequencing consortium"/>
            <person name="Sulson J.E."/>
            <person name="Waterston R."/>
        </authorList>
    </citation>
    <scope>NUCLEOTIDE SEQUENCE [LARGE SCALE GENOMIC DNA]</scope>
    <source>
        <strain evidence="3 4">Bristol N2</strain>
    </source>
</reference>
<dbReference type="GeneID" id="177310"/>
<dbReference type="Gene3D" id="1.10.510.10">
    <property type="entry name" value="Transferase(Phosphotransferase) domain 1"/>
    <property type="match status" value="1"/>
</dbReference>
<dbReference type="PANTHER" id="PTHR11909">
    <property type="entry name" value="CASEIN KINASE-RELATED"/>
    <property type="match status" value="1"/>
</dbReference>
<dbReference type="GO" id="GO:0004674">
    <property type="term" value="F:protein serine/threonine kinase activity"/>
    <property type="evidence" value="ECO:0000318"/>
    <property type="project" value="GO_Central"/>
</dbReference>
<dbReference type="SMR" id="Q8MPS7"/>
<name>Q8MPS7_CAEEL</name>
<evidence type="ECO:0007829" key="6">
    <source>
        <dbReference type="PeptideAtlas" id="Q8MPS7"/>
    </source>
</evidence>
<dbReference type="Pfam" id="PF00069">
    <property type="entry name" value="Pkinase"/>
    <property type="match status" value="1"/>
</dbReference>
<dbReference type="AGR" id="WB:WBGene00022705"/>
<keyword evidence="4" id="KW-1185">Reference proteome</keyword>
<dbReference type="GO" id="GO:0005634">
    <property type="term" value="C:nucleus"/>
    <property type="evidence" value="ECO:0000318"/>
    <property type="project" value="GO_Central"/>
</dbReference>
<dbReference type="CTD" id="177310"/>